<dbReference type="Pfam" id="PF13855">
    <property type="entry name" value="LRR_8"/>
    <property type="match status" value="2"/>
</dbReference>
<evidence type="ECO:0000256" key="3">
    <source>
        <dbReference type="ARBA" id="ARBA00022737"/>
    </source>
</evidence>
<evidence type="ECO:0000256" key="4">
    <source>
        <dbReference type="SAM" id="MobiDB-lite"/>
    </source>
</evidence>
<sequence>MFIDLSKNEIQVIQPGALTDLYALSFLDLDSNQISNITREMLQGAPYLMSLVLKKNRIKSIPEGVFDAYKYLTDLFLEDNRLTEIAGGAFKENNLLRTLRLLNNGITHLREDVFSDLHSLNTLILAENKIEAIAPGLFKGLSRLIRLHLDNNLLTHLEERTFIHVTQIQTLTLHQNRLVNIPTAIFTNLTNLIYLSFHGNQLTDIPNIKNKPFIQQVFLNNNRIKSVPNMQFRTNTELVNIFLDTNMVERLYNNSFHGALNLKTITLAGNPLKVIEEGAFLSLPNLTIVSLINSFITMPLVIWPILSTNISFVISQSDTNASSLDLAIKVKNTEERFLVAALGYFCPDGELLGICYPCERGHYKPIDVRPICKACPPGGFYQDEIGYIGDGKDTYGVACKQCPHGTFVKPQMAPGKSRTDCRSCPQGTYLKTFAKFRACSCMDEHYRLDRYGRCFTCTKGYVCKNESIDLAAGFYWIWERKLLQDYEHFKKDLLISNGSHKQPAFNGFISIAYACPIAEACLGGELSSCKQGYTGPLCSVCGKGYIQMMTNCHICPTLPWIIAQMVLVAVSVIILVIIILLEKKKEAGNSSRSLTDILLARLKIVIGFYQVSSATFDSFSYISWPGPILTIMKYAKMIQFNLLQIAPLSCIDDTIKTDAYTRFLSSMVITGVVISFGVLFNFIVKFYARNKREESTNAVEERQIKCNQYKQKCYRFLFLILFITFPSTFTHVVQMLPVTCHKICSYGGHNCMSYLKADYSIQCNTAKHNVYGTVSTAALLYCIGFPLVLYLILRNGRKMERRHGASSVRSNAILNGIRFLYENYSSSCWFWEIVELLRKIAFTSILVLMATESRLSLGLTSIFSGLYSVMFALYKPIDDTFEHWLQLASLMASSVNFSTGMLMKIPLDETSSGVNEIDGIAITVLLMIANIAVIAIVTVKYVASIVTTLMSLKEEPKCNVSCCLEVLQIAIDAQGEFTDACNEPAIDGNLVFEDAVEEVTAYAEKQEQEEEQQQQQQEEQEMAEGKEKRMNEATTRREEGIEEKGEEIGNKDRGGREMKEQK</sequence>
<dbReference type="SMART" id="SM01411">
    <property type="entry name" value="Ephrin_rec_like"/>
    <property type="match status" value="2"/>
</dbReference>
<dbReference type="GO" id="GO:0005615">
    <property type="term" value="C:extracellular space"/>
    <property type="evidence" value="ECO:0007669"/>
    <property type="project" value="TreeGrafter"/>
</dbReference>
<evidence type="ECO:0000313" key="7">
    <source>
        <dbReference type="Proteomes" id="UP000515163"/>
    </source>
</evidence>
<feature type="unsure residue" description="D or N" evidence="8">
    <location>
        <position position="1052"/>
    </location>
</feature>
<evidence type="ECO:0000313" key="8">
    <source>
        <dbReference type="RefSeq" id="XP_031555612.1"/>
    </source>
</evidence>
<feature type="transmembrane region" description="Helical" evidence="5">
    <location>
        <begin position="602"/>
        <end position="624"/>
    </location>
</feature>
<keyword evidence="5" id="KW-0812">Transmembrane</keyword>
<feature type="transmembrane region" description="Helical" evidence="5">
    <location>
        <begin position="663"/>
        <end position="684"/>
    </location>
</feature>
<dbReference type="InterPro" id="IPR032675">
    <property type="entry name" value="LRR_dom_sf"/>
</dbReference>
<feature type="transmembrane region" description="Helical" evidence="5">
    <location>
        <begin position="713"/>
        <end position="733"/>
    </location>
</feature>
<reference evidence="8" key="1">
    <citation type="submission" date="2025-08" db="UniProtKB">
        <authorList>
            <consortium name="RefSeq"/>
        </authorList>
    </citation>
    <scope>IDENTIFICATION</scope>
    <source>
        <tissue evidence="8">Tentacle</tissue>
    </source>
</reference>
<keyword evidence="7" id="KW-1185">Reference proteome</keyword>
<dbReference type="Gene3D" id="2.10.50.10">
    <property type="entry name" value="Tumor Necrosis Factor Receptor, subunit A, domain 2"/>
    <property type="match status" value="1"/>
</dbReference>
<feature type="transmembrane region" description="Helical" evidence="5">
    <location>
        <begin position="558"/>
        <end position="581"/>
    </location>
</feature>
<dbReference type="InterPro" id="IPR056047">
    <property type="entry name" value="CRMPA-like_DUF7630"/>
</dbReference>
<feature type="compositionally biased region" description="Acidic residues" evidence="4">
    <location>
        <begin position="1007"/>
        <end position="1022"/>
    </location>
</feature>
<evidence type="ECO:0000259" key="6">
    <source>
        <dbReference type="Pfam" id="PF24633"/>
    </source>
</evidence>
<name>A0A6P8HSF8_ACTTE</name>
<dbReference type="InterPro" id="IPR003591">
    <property type="entry name" value="Leu-rich_rpt_typical-subtyp"/>
</dbReference>
<dbReference type="SUPFAM" id="SSF57184">
    <property type="entry name" value="Growth factor receptor domain"/>
    <property type="match status" value="1"/>
</dbReference>
<dbReference type="KEGG" id="aten:116292431"/>
<accession>A0A6P8HSF8</accession>
<feature type="region of interest" description="Disordered" evidence="4">
    <location>
        <begin position="1002"/>
        <end position="1062"/>
    </location>
</feature>
<dbReference type="PROSITE" id="PS51450">
    <property type="entry name" value="LRR"/>
    <property type="match status" value="2"/>
</dbReference>
<dbReference type="FunFam" id="3.80.10.10:FF:001164">
    <property type="entry name" value="GH01279p"/>
    <property type="match status" value="1"/>
</dbReference>
<dbReference type="SUPFAM" id="SSF52058">
    <property type="entry name" value="L domain-like"/>
    <property type="match status" value="1"/>
</dbReference>
<feature type="compositionally biased region" description="Basic and acidic residues" evidence="4">
    <location>
        <begin position="1023"/>
        <end position="1062"/>
    </location>
</feature>
<dbReference type="Gene3D" id="3.80.10.10">
    <property type="entry name" value="Ribonuclease Inhibitor"/>
    <property type="match status" value="2"/>
</dbReference>
<keyword evidence="2" id="KW-0732">Signal</keyword>
<feature type="domain" description="DUF7630" evidence="6">
    <location>
        <begin position="514"/>
        <end position="555"/>
    </location>
</feature>
<dbReference type="PANTHER" id="PTHR24373:SF398">
    <property type="entry name" value="LEUCINE-RICH REPEAT-CONTAINING G-PROTEIN COUPLED RECEPTOR 6"/>
    <property type="match status" value="1"/>
</dbReference>
<dbReference type="PANTHER" id="PTHR24373">
    <property type="entry name" value="SLIT RELATED LEUCINE-RICH REPEAT NEURONAL PROTEIN"/>
    <property type="match status" value="1"/>
</dbReference>
<dbReference type="OrthoDB" id="5982776at2759"/>
<dbReference type="InParanoid" id="A0A6P8HSF8"/>
<dbReference type="InterPro" id="IPR050328">
    <property type="entry name" value="Dev_Immune_Receptor"/>
</dbReference>
<dbReference type="SUPFAM" id="SSF57586">
    <property type="entry name" value="TNF receptor-like"/>
    <property type="match status" value="1"/>
</dbReference>
<proteinExistence type="predicted"/>
<dbReference type="AlphaFoldDB" id="A0A6P8HSF8"/>
<protein>
    <submittedName>
        <fullName evidence="8">Uncharacterized protein LOC116292431</fullName>
    </submittedName>
</protein>
<keyword evidence="1" id="KW-0433">Leucine-rich repeat</keyword>
<gene>
    <name evidence="8" type="primary">LOC116292431</name>
</gene>
<evidence type="ECO:0000256" key="1">
    <source>
        <dbReference type="ARBA" id="ARBA00022614"/>
    </source>
</evidence>
<feature type="transmembrane region" description="Helical" evidence="5">
    <location>
        <begin position="919"/>
        <end position="943"/>
    </location>
</feature>
<dbReference type="CDD" id="cd00185">
    <property type="entry name" value="TNFRSF"/>
    <property type="match status" value="1"/>
</dbReference>
<dbReference type="SMART" id="SM00369">
    <property type="entry name" value="LRR_TYP"/>
    <property type="match status" value="9"/>
</dbReference>
<evidence type="ECO:0000256" key="5">
    <source>
        <dbReference type="SAM" id="Phobius"/>
    </source>
</evidence>
<keyword evidence="5" id="KW-0472">Membrane</keyword>
<dbReference type="RefSeq" id="XP_031555612.1">
    <property type="nucleotide sequence ID" value="XM_031699752.1"/>
</dbReference>
<dbReference type="Pfam" id="PF24633">
    <property type="entry name" value="DUF7630"/>
    <property type="match status" value="1"/>
</dbReference>
<feature type="transmembrane region" description="Helical" evidence="5">
    <location>
        <begin position="770"/>
        <end position="793"/>
    </location>
</feature>
<dbReference type="GO" id="GO:0031012">
    <property type="term" value="C:extracellular matrix"/>
    <property type="evidence" value="ECO:0007669"/>
    <property type="project" value="TreeGrafter"/>
</dbReference>
<keyword evidence="3" id="KW-0677">Repeat</keyword>
<dbReference type="InterPro" id="IPR009030">
    <property type="entry name" value="Growth_fac_rcpt_cys_sf"/>
</dbReference>
<feature type="transmembrane region" description="Helical" evidence="5">
    <location>
        <begin position="855"/>
        <end position="874"/>
    </location>
</feature>
<evidence type="ECO:0000256" key="2">
    <source>
        <dbReference type="ARBA" id="ARBA00022729"/>
    </source>
</evidence>
<dbReference type="Proteomes" id="UP000515163">
    <property type="component" value="Unplaced"/>
</dbReference>
<dbReference type="InterPro" id="IPR001611">
    <property type="entry name" value="Leu-rich_rpt"/>
</dbReference>
<keyword evidence="5" id="KW-1133">Transmembrane helix</keyword>
<organism evidence="7 8">
    <name type="scientific">Actinia tenebrosa</name>
    <name type="common">Australian red waratah sea anemone</name>
    <dbReference type="NCBI Taxonomy" id="6105"/>
    <lineage>
        <taxon>Eukaryota</taxon>
        <taxon>Metazoa</taxon>
        <taxon>Cnidaria</taxon>
        <taxon>Anthozoa</taxon>
        <taxon>Hexacorallia</taxon>
        <taxon>Actiniaria</taxon>
        <taxon>Actiniidae</taxon>
        <taxon>Actinia</taxon>
    </lineage>
</organism>